<accession>A0ABS7UVT0</accession>
<evidence type="ECO:0000256" key="6">
    <source>
        <dbReference type="ARBA" id="ARBA00022989"/>
    </source>
</evidence>
<evidence type="ECO:0000256" key="4">
    <source>
        <dbReference type="ARBA" id="ARBA00022544"/>
    </source>
</evidence>
<protein>
    <submittedName>
        <fullName evidence="9">Spore germination protein</fullName>
    </submittedName>
</protein>
<evidence type="ECO:0000313" key="9">
    <source>
        <dbReference type="EMBL" id="MBZ5752034.1"/>
    </source>
</evidence>
<feature type="transmembrane region" description="Helical" evidence="8">
    <location>
        <begin position="219"/>
        <end position="242"/>
    </location>
</feature>
<dbReference type="NCBIfam" id="TIGR00912">
    <property type="entry name" value="2A0309"/>
    <property type="match status" value="1"/>
</dbReference>
<feature type="transmembrane region" description="Helical" evidence="8">
    <location>
        <begin position="115"/>
        <end position="134"/>
    </location>
</feature>
<keyword evidence="7 8" id="KW-0472">Membrane</keyword>
<evidence type="ECO:0000256" key="7">
    <source>
        <dbReference type="ARBA" id="ARBA00023136"/>
    </source>
</evidence>
<sequence>MVQNKIQPIQLFVLMVLFEIGSAVIVGLGIEAKQDAWIALILGMVGGGGLFSLYVYLYLQFPTLPLTNYLEKIVGKLIGRILAIVYICLFLYIAARVLRTFSELVVSIMLNDTPILAVEIIFMLVICFGCYLGFEVIARTALILFPWIMFFSFLFVFFIIISGLIKIENLFPVLEAGWQPVLQALFPTILSFPFGESIVFAVFFPYLNNQKAGIIAGYSAIIISGITLIISSVIIIGVLGVYRTSIATFPIMDAVDHINVGDVFQRLDPVALILLIIGGFFKILIFLIGAIEGFSSLVHKPNLTKFTIPIMATIVIVTSILISDNWVEHMMKGRKTIPYILYVPLFMVIPFLLVMIVVIKKKMMKKKNAHQRDEG</sequence>
<comment type="caution">
    <text evidence="9">The sequence shown here is derived from an EMBL/GenBank/DDBJ whole genome shotgun (WGS) entry which is preliminary data.</text>
</comment>
<dbReference type="InterPro" id="IPR004761">
    <property type="entry name" value="Spore_GerAB"/>
</dbReference>
<feature type="transmembrane region" description="Helical" evidence="8">
    <location>
        <begin position="185"/>
        <end position="207"/>
    </location>
</feature>
<feature type="transmembrane region" description="Helical" evidence="8">
    <location>
        <begin position="270"/>
        <end position="294"/>
    </location>
</feature>
<evidence type="ECO:0000256" key="5">
    <source>
        <dbReference type="ARBA" id="ARBA00022692"/>
    </source>
</evidence>
<dbReference type="Proteomes" id="UP001165287">
    <property type="component" value="Unassembled WGS sequence"/>
</dbReference>
<reference evidence="9" key="1">
    <citation type="submission" date="2024-05" db="EMBL/GenBank/DDBJ databases">
        <title>Metabacillus sp. nov., isolated from the rhizosphere soil of tomato plants.</title>
        <authorList>
            <person name="Ma R."/>
        </authorList>
    </citation>
    <scope>NUCLEOTIDE SEQUENCE</scope>
    <source>
        <strain evidence="9">DBTR6</strain>
    </source>
</reference>
<keyword evidence="6 8" id="KW-1133">Transmembrane helix</keyword>
<evidence type="ECO:0000256" key="8">
    <source>
        <dbReference type="SAM" id="Phobius"/>
    </source>
</evidence>
<feature type="transmembrane region" description="Helical" evidence="8">
    <location>
        <begin position="339"/>
        <end position="359"/>
    </location>
</feature>
<proteinExistence type="inferred from homology"/>
<feature type="transmembrane region" description="Helical" evidence="8">
    <location>
        <begin position="141"/>
        <end position="165"/>
    </location>
</feature>
<evidence type="ECO:0000256" key="3">
    <source>
        <dbReference type="ARBA" id="ARBA00022448"/>
    </source>
</evidence>
<evidence type="ECO:0000256" key="2">
    <source>
        <dbReference type="ARBA" id="ARBA00007998"/>
    </source>
</evidence>
<feature type="transmembrane region" description="Helical" evidence="8">
    <location>
        <begin position="77"/>
        <end position="95"/>
    </location>
</feature>
<organism evidence="9 10">
    <name type="scientific">Metabacillus rhizolycopersici</name>
    <dbReference type="NCBI Taxonomy" id="2875709"/>
    <lineage>
        <taxon>Bacteria</taxon>
        <taxon>Bacillati</taxon>
        <taxon>Bacillota</taxon>
        <taxon>Bacilli</taxon>
        <taxon>Bacillales</taxon>
        <taxon>Bacillaceae</taxon>
        <taxon>Metabacillus</taxon>
    </lineage>
</organism>
<dbReference type="PANTHER" id="PTHR34975:SF2">
    <property type="entry name" value="SPORE GERMINATION PROTEIN A2"/>
    <property type="match status" value="1"/>
</dbReference>
<evidence type="ECO:0000256" key="1">
    <source>
        <dbReference type="ARBA" id="ARBA00004141"/>
    </source>
</evidence>
<dbReference type="PANTHER" id="PTHR34975">
    <property type="entry name" value="SPORE GERMINATION PROTEIN A2"/>
    <property type="match status" value="1"/>
</dbReference>
<feature type="transmembrane region" description="Helical" evidence="8">
    <location>
        <begin position="12"/>
        <end position="30"/>
    </location>
</feature>
<dbReference type="RefSeq" id="WP_224140417.1">
    <property type="nucleotide sequence ID" value="NZ_JAIQUM010000044.1"/>
</dbReference>
<keyword evidence="3" id="KW-0813">Transport</keyword>
<evidence type="ECO:0000313" key="10">
    <source>
        <dbReference type="Proteomes" id="UP001165287"/>
    </source>
</evidence>
<dbReference type="EMBL" id="JAIQUM010000044">
    <property type="protein sequence ID" value="MBZ5752034.1"/>
    <property type="molecule type" value="Genomic_DNA"/>
</dbReference>
<gene>
    <name evidence="9" type="ORF">K9V48_17695</name>
</gene>
<feature type="transmembrane region" description="Helical" evidence="8">
    <location>
        <begin position="306"/>
        <end position="327"/>
    </location>
</feature>
<dbReference type="Pfam" id="PF03845">
    <property type="entry name" value="Spore_permease"/>
    <property type="match status" value="1"/>
</dbReference>
<keyword evidence="4" id="KW-0309">Germination</keyword>
<feature type="transmembrane region" description="Helical" evidence="8">
    <location>
        <begin position="36"/>
        <end position="57"/>
    </location>
</feature>
<name>A0ABS7UVT0_9BACI</name>
<keyword evidence="10" id="KW-1185">Reference proteome</keyword>
<comment type="subcellular location">
    <subcellularLocation>
        <location evidence="1">Membrane</location>
        <topology evidence="1">Multi-pass membrane protein</topology>
    </subcellularLocation>
</comment>
<keyword evidence="5 8" id="KW-0812">Transmembrane</keyword>
<comment type="similarity">
    <text evidence="2">Belongs to the amino acid-polyamine-organocation (APC) superfamily. Spore germination protein (SGP) (TC 2.A.3.9) family.</text>
</comment>